<evidence type="ECO:0000256" key="4">
    <source>
        <dbReference type="ARBA" id="ARBA00022519"/>
    </source>
</evidence>
<dbReference type="AlphaFoldDB" id="A0A9X9XB12"/>
<dbReference type="RefSeq" id="WP_211846429.1">
    <property type="nucleotide sequence ID" value="NZ_JAAEDL010000008.1"/>
</dbReference>
<dbReference type="Gene3D" id="3.40.190.10">
    <property type="entry name" value="Periplasmic binding protein-like II"/>
    <property type="match status" value="2"/>
</dbReference>
<accession>A0A9X9XB12</accession>
<proteinExistence type="predicted"/>
<keyword evidence="3" id="KW-1003">Cell membrane</keyword>
<name>A0A9X9XB12_9PROT</name>
<reference evidence="6" key="1">
    <citation type="submission" date="2020-01" db="EMBL/GenBank/DDBJ databases">
        <authorList>
            <person name="Rat A."/>
        </authorList>
    </citation>
    <scope>NUCLEOTIDE SEQUENCE</scope>
    <source>
        <strain evidence="6">LMG 31228</strain>
    </source>
</reference>
<dbReference type="PANTHER" id="PTHR30024:SF43">
    <property type="entry name" value="BLL4572 PROTEIN"/>
    <property type="match status" value="1"/>
</dbReference>
<dbReference type="SUPFAM" id="SSF53850">
    <property type="entry name" value="Periplasmic binding protein-like II"/>
    <property type="match status" value="1"/>
</dbReference>
<evidence type="ECO:0000313" key="6">
    <source>
        <dbReference type="EMBL" id="MBR0680898.1"/>
    </source>
</evidence>
<dbReference type="PANTHER" id="PTHR30024">
    <property type="entry name" value="ALIPHATIC SULFONATES-BINDING PROTEIN-RELATED"/>
    <property type="match status" value="1"/>
</dbReference>
<evidence type="ECO:0000256" key="2">
    <source>
        <dbReference type="ARBA" id="ARBA00022448"/>
    </source>
</evidence>
<evidence type="ECO:0000256" key="3">
    <source>
        <dbReference type="ARBA" id="ARBA00022475"/>
    </source>
</evidence>
<sequence>MVSRPASNTPLGTPAITLAPRTLRFGYVPLTDAAPLLVADALGLFANAGVRVALSREAAWAAVRDKLAFGALDAAHLLGPVAIALAAGAGGFRRSLTVTAGLARNGNTITLSHALASQIGAFEAPLEPSLFAAALHRRAEDGLPPPTLAVVFPHSSHNYLLRHWLAAGGLDPDHDVRLVVVPPPQMARALAEGAIEGFCAGEPWGSQAIAAGAGRFALASGDIWPDHPEKVLAFGEAAAQRDRDAMIAATAAVIEAARWLDEPANRNAAVALLQERAFPGLAPATIAAALAGTVAAAPGGAPRRLAAPMRFAAASCPRAEEAGWWFDAMRRWGHLGPEASRHAALAPWRADLWHAAAARLDPPPFIGRAATSPPQPTFQEPDA</sequence>
<dbReference type="Proteomes" id="UP001138709">
    <property type="component" value="Unassembled WGS sequence"/>
</dbReference>
<gene>
    <name evidence="6" type="ORF">GXW74_10395</name>
</gene>
<dbReference type="EMBL" id="JAAEDL010000008">
    <property type="protein sequence ID" value="MBR0680898.1"/>
    <property type="molecule type" value="Genomic_DNA"/>
</dbReference>
<evidence type="ECO:0000256" key="5">
    <source>
        <dbReference type="ARBA" id="ARBA00023136"/>
    </source>
</evidence>
<keyword evidence="7" id="KW-1185">Reference proteome</keyword>
<dbReference type="Pfam" id="PF13379">
    <property type="entry name" value="NMT1_2"/>
    <property type="match status" value="1"/>
</dbReference>
<dbReference type="CDD" id="cd13553">
    <property type="entry name" value="PBP2_NrtA_CpmA_like"/>
    <property type="match status" value="1"/>
</dbReference>
<comment type="subcellular location">
    <subcellularLocation>
        <location evidence="1">Endomembrane system</location>
    </subcellularLocation>
</comment>
<evidence type="ECO:0000256" key="1">
    <source>
        <dbReference type="ARBA" id="ARBA00004308"/>
    </source>
</evidence>
<organism evidence="6 7">
    <name type="scientific">Neoroseomonas eburnea</name>
    <dbReference type="NCBI Taxonomy" id="1346889"/>
    <lineage>
        <taxon>Bacteria</taxon>
        <taxon>Pseudomonadati</taxon>
        <taxon>Pseudomonadota</taxon>
        <taxon>Alphaproteobacteria</taxon>
        <taxon>Acetobacterales</taxon>
        <taxon>Acetobacteraceae</taxon>
        <taxon>Neoroseomonas</taxon>
    </lineage>
</organism>
<protein>
    <submittedName>
        <fullName evidence="6">ABC transporter substrate-binding protein</fullName>
    </submittedName>
</protein>
<keyword evidence="2" id="KW-0813">Transport</keyword>
<dbReference type="GO" id="GO:0012505">
    <property type="term" value="C:endomembrane system"/>
    <property type="evidence" value="ECO:0007669"/>
    <property type="project" value="UniProtKB-SubCell"/>
</dbReference>
<keyword evidence="5" id="KW-0472">Membrane</keyword>
<evidence type="ECO:0000313" key="7">
    <source>
        <dbReference type="Proteomes" id="UP001138709"/>
    </source>
</evidence>
<reference evidence="6" key="2">
    <citation type="journal article" date="2021" name="Syst. Appl. Microbiol.">
        <title>Roseomonas hellenica sp. nov., isolated from roots of wild-growing Alkanna tinctoria.</title>
        <authorList>
            <person name="Rat A."/>
            <person name="Naranjo H.D."/>
            <person name="Lebbe L."/>
            <person name="Cnockaert M."/>
            <person name="Krigas N."/>
            <person name="Grigoriadou K."/>
            <person name="Maloupa E."/>
            <person name="Willems A."/>
        </authorList>
    </citation>
    <scope>NUCLEOTIDE SEQUENCE</scope>
    <source>
        <strain evidence="6">LMG 31228</strain>
    </source>
</reference>
<dbReference type="InterPro" id="IPR044527">
    <property type="entry name" value="NrtA/CpmA_ABC-bd_dom"/>
</dbReference>
<keyword evidence="4" id="KW-0997">Cell inner membrane</keyword>
<comment type="caution">
    <text evidence="6">The sequence shown here is derived from an EMBL/GenBank/DDBJ whole genome shotgun (WGS) entry which is preliminary data.</text>
</comment>